<dbReference type="InterPro" id="IPR036890">
    <property type="entry name" value="HATPase_C_sf"/>
</dbReference>
<dbReference type="InterPro" id="IPR050482">
    <property type="entry name" value="Sensor_HK_TwoCompSys"/>
</dbReference>
<keyword evidence="6 14" id="KW-0418">Kinase</keyword>
<evidence type="ECO:0000256" key="5">
    <source>
        <dbReference type="ARBA" id="ARBA00022741"/>
    </source>
</evidence>
<feature type="domain" description="Histidine kinase/HSP90-like ATPase" evidence="11">
    <location>
        <begin position="298"/>
        <end position="404"/>
    </location>
</feature>
<feature type="region of interest" description="Disordered" evidence="9">
    <location>
        <begin position="408"/>
        <end position="440"/>
    </location>
</feature>
<feature type="domain" description="Signal transduction histidine kinase subgroup 3 dimerisation and phosphoacceptor" evidence="12">
    <location>
        <begin position="186"/>
        <end position="251"/>
    </location>
</feature>
<keyword evidence="3" id="KW-0597">Phosphoprotein</keyword>
<dbReference type="EC" id="2.7.13.3" evidence="2"/>
<feature type="transmembrane region" description="Helical" evidence="10">
    <location>
        <begin position="68"/>
        <end position="84"/>
    </location>
</feature>
<dbReference type="Gene3D" id="1.20.5.1930">
    <property type="match status" value="1"/>
</dbReference>
<dbReference type="Pfam" id="PF23539">
    <property type="entry name" value="DUF7134"/>
    <property type="match status" value="1"/>
</dbReference>
<dbReference type="GO" id="GO:0005524">
    <property type="term" value="F:ATP binding"/>
    <property type="evidence" value="ECO:0007669"/>
    <property type="project" value="UniProtKB-KW"/>
</dbReference>
<dbReference type="CDD" id="cd16917">
    <property type="entry name" value="HATPase_UhpB-NarQ-NarX-like"/>
    <property type="match status" value="1"/>
</dbReference>
<dbReference type="Proteomes" id="UP000295447">
    <property type="component" value="Unassembled WGS sequence"/>
</dbReference>
<dbReference type="Gene3D" id="3.30.565.10">
    <property type="entry name" value="Histidine kinase-like ATPase, C-terminal domain"/>
    <property type="match status" value="1"/>
</dbReference>
<evidence type="ECO:0000256" key="10">
    <source>
        <dbReference type="SAM" id="Phobius"/>
    </source>
</evidence>
<dbReference type="GO" id="GO:0046983">
    <property type="term" value="F:protein dimerization activity"/>
    <property type="evidence" value="ECO:0007669"/>
    <property type="project" value="InterPro"/>
</dbReference>
<keyword evidence="7" id="KW-0067">ATP-binding</keyword>
<name>A0A4R7ZD04_9ACTN</name>
<evidence type="ECO:0000256" key="6">
    <source>
        <dbReference type="ARBA" id="ARBA00022777"/>
    </source>
</evidence>
<evidence type="ECO:0000259" key="13">
    <source>
        <dbReference type="Pfam" id="PF23539"/>
    </source>
</evidence>
<dbReference type="InterPro" id="IPR003594">
    <property type="entry name" value="HATPase_dom"/>
</dbReference>
<feature type="transmembrane region" description="Helical" evidence="10">
    <location>
        <begin position="12"/>
        <end position="33"/>
    </location>
</feature>
<evidence type="ECO:0000256" key="7">
    <source>
        <dbReference type="ARBA" id="ARBA00022840"/>
    </source>
</evidence>
<dbReference type="Pfam" id="PF07730">
    <property type="entry name" value="HisKA_3"/>
    <property type="match status" value="1"/>
</dbReference>
<dbReference type="InterPro" id="IPR055558">
    <property type="entry name" value="DUF7134"/>
</dbReference>
<keyword evidence="8" id="KW-0902">Two-component regulatory system</keyword>
<dbReference type="AlphaFoldDB" id="A0A4R7ZD04"/>
<evidence type="ECO:0000259" key="11">
    <source>
        <dbReference type="Pfam" id="PF02518"/>
    </source>
</evidence>
<comment type="caution">
    <text evidence="14">The sequence shown here is derived from an EMBL/GenBank/DDBJ whole genome shotgun (WGS) entry which is preliminary data.</text>
</comment>
<organism evidence="14 15">
    <name type="scientific">Kribbella kalugense</name>
    <dbReference type="NCBI Taxonomy" id="2512221"/>
    <lineage>
        <taxon>Bacteria</taxon>
        <taxon>Bacillati</taxon>
        <taxon>Actinomycetota</taxon>
        <taxon>Actinomycetes</taxon>
        <taxon>Propionibacteriales</taxon>
        <taxon>Kribbellaceae</taxon>
        <taxon>Kribbella</taxon>
    </lineage>
</organism>
<proteinExistence type="predicted"/>
<protein>
    <recommendedName>
        <fullName evidence="2">histidine kinase</fullName>
        <ecNumber evidence="2">2.7.13.3</ecNumber>
    </recommendedName>
</protein>
<gene>
    <name evidence="14" type="ORF">EV650_6929</name>
</gene>
<dbReference type="InterPro" id="IPR011712">
    <property type="entry name" value="Sig_transdc_His_kin_sub3_dim/P"/>
</dbReference>
<dbReference type="GO" id="GO:0016020">
    <property type="term" value="C:membrane"/>
    <property type="evidence" value="ECO:0007669"/>
    <property type="project" value="InterPro"/>
</dbReference>
<keyword evidence="4" id="KW-0808">Transferase</keyword>
<keyword evidence="10" id="KW-0472">Membrane</keyword>
<evidence type="ECO:0000256" key="9">
    <source>
        <dbReference type="SAM" id="MobiDB-lite"/>
    </source>
</evidence>
<dbReference type="EMBL" id="SODF01000003">
    <property type="protein sequence ID" value="TDW15447.1"/>
    <property type="molecule type" value="Genomic_DNA"/>
</dbReference>
<reference evidence="14 15" key="1">
    <citation type="submission" date="2019-03" db="EMBL/GenBank/DDBJ databases">
        <title>Genomic Encyclopedia of Type Strains, Phase III (KMG-III): the genomes of soil and plant-associated and newly described type strains.</title>
        <authorList>
            <person name="Whitman W."/>
        </authorList>
    </citation>
    <scope>NUCLEOTIDE SEQUENCE [LARGE SCALE GENOMIC DNA]</scope>
    <source>
        <strain evidence="14 15">VKM Ac-2570</strain>
    </source>
</reference>
<keyword evidence="15" id="KW-1185">Reference proteome</keyword>
<dbReference type="PANTHER" id="PTHR24421">
    <property type="entry name" value="NITRATE/NITRITE SENSOR PROTEIN NARX-RELATED"/>
    <property type="match status" value="1"/>
</dbReference>
<evidence type="ECO:0000313" key="14">
    <source>
        <dbReference type="EMBL" id="TDW15447.1"/>
    </source>
</evidence>
<evidence type="ECO:0000256" key="3">
    <source>
        <dbReference type="ARBA" id="ARBA00022553"/>
    </source>
</evidence>
<keyword evidence="5" id="KW-0547">Nucleotide-binding</keyword>
<feature type="domain" description="DUF7134" evidence="13">
    <location>
        <begin position="11"/>
        <end position="137"/>
    </location>
</feature>
<dbReference type="OrthoDB" id="227596at2"/>
<feature type="transmembrane region" description="Helical" evidence="10">
    <location>
        <begin position="138"/>
        <end position="154"/>
    </location>
</feature>
<evidence type="ECO:0000259" key="12">
    <source>
        <dbReference type="Pfam" id="PF07730"/>
    </source>
</evidence>
<dbReference type="SUPFAM" id="SSF55874">
    <property type="entry name" value="ATPase domain of HSP90 chaperone/DNA topoisomerase II/histidine kinase"/>
    <property type="match status" value="1"/>
</dbReference>
<evidence type="ECO:0000256" key="8">
    <source>
        <dbReference type="ARBA" id="ARBA00023012"/>
    </source>
</evidence>
<dbReference type="RefSeq" id="WP_134123307.1">
    <property type="nucleotide sequence ID" value="NZ_SODF01000003.1"/>
</dbReference>
<dbReference type="Pfam" id="PF02518">
    <property type="entry name" value="HATPase_c"/>
    <property type="match status" value="1"/>
</dbReference>
<feature type="transmembrane region" description="Helical" evidence="10">
    <location>
        <begin position="45"/>
        <end position="62"/>
    </location>
</feature>
<accession>A0A4R7ZD04</accession>
<comment type="catalytic activity">
    <reaction evidence="1">
        <text>ATP + protein L-histidine = ADP + protein N-phospho-L-histidine.</text>
        <dbReference type="EC" id="2.7.13.3"/>
    </reaction>
</comment>
<keyword evidence="10" id="KW-0812">Transmembrane</keyword>
<dbReference type="GO" id="GO:0000155">
    <property type="term" value="F:phosphorelay sensor kinase activity"/>
    <property type="evidence" value="ECO:0007669"/>
    <property type="project" value="InterPro"/>
</dbReference>
<evidence type="ECO:0000256" key="2">
    <source>
        <dbReference type="ARBA" id="ARBA00012438"/>
    </source>
</evidence>
<dbReference type="PANTHER" id="PTHR24421:SF10">
    <property type="entry name" value="NITRATE_NITRITE SENSOR PROTEIN NARQ"/>
    <property type="match status" value="1"/>
</dbReference>
<evidence type="ECO:0000256" key="1">
    <source>
        <dbReference type="ARBA" id="ARBA00000085"/>
    </source>
</evidence>
<sequence>MERLIRFCRAFARHPLALDLALAHGILLINLLVPGGRHVGERIQLNQTVVVLAVAGAVAITFRRRAPLLVLAITTVIATTFVITEQGKSPIVVYMGVAAYTVVQSKDRPTRSIAVTATALLSLIAEVIFVGGGVLDNLGLTFFVLFSGAIGEAVRYRRAYLLELEERAVRAEQSRDEEAQRRVMEERLRIAHELHDVIAHHIALMNVQSGVAAHVLRSQPDEAERALALVRSGGRTVLQELTVLLGVLRRSGSPLPTAPTPSLHELDALIRSFSAAGVSVDYDPPDALGPLPDVIELTAYRIVQESLTNALKHAPGASVSVHITRDQDTLTVDVVDTGQRPGLAAPGSHPPGATDPAVPGSELPGSTGHGLVGMRERVAAVRGALSAGPRADGGFAVHAVLPLETGVVGDDQGVAGGRSDVDPERVPGAGEFSTGSAGRR</sequence>
<feature type="region of interest" description="Disordered" evidence="9">
    <location>
        <begin position="338"/>
        <end position="370"/>
    </location>
</feature>
<evidence type="ECO:0000313" key="15">
    <source>
        <dbReference type="Proteomes" id="UP000295447"/>
    </source>
</evidence>
<evidence type="ECO:0000256" key="4">
    <source>
        <dbReference type="ARBA" id="ARBA00022679"/>
    </source>
</evidence>
<keyword evidence="10" id="KW-1133">Transmembrane helix</keyword>